<sequence>MPNPTREDIIEAHKALTNLLKLASGTSTASAIFNEKIVRDALPPKPQPTMAEVEWDDDKHLLAEAEHPTWGKSIMLGPVKNGELSVLSEEEGRLDTHLAFSSNLTPTGKRYTLTEVQE</sequence>
<proteinExistence type="predicted"/>
<accession>A0AA49X7T4</accession>
<evidence type="ECO:0000313" key="1">
    <source>
        <dbReference type="EMBL" id="WLJ25577.1"/>
    </source>
</evidence>
<name>A0AA49X7T4_9VIRU</name>
<organism evidence="1">
    <name type="scientific">Actinobacteria phage HS02</name>
    <dbReference type="NCBI Taxonomy" id="3056388"/>
    <lineage>
        <taxon>Viruses</taxon>
    </lineage>
</organism>
<reference evidence="1" key="1">
    <citation type="submission" date="2023-04" db="EMBL/GenBank/DDBJ databases">
        <title>The human skin virome in hidradenitis suppurativa patients.</title>
        <authorList>
            <person name="Jansen D."/>
        </authorList>
    </citation>
    <scope>NUCLEOTIDE SEQUENCE</scope>
    <source>
        <strain evidence="1">VC1_JansenPhageB</strain>
    </source>
</reference>
<dbReference type="EMBL" id="OQ890312">
    <property type="protein sequence ID" value="WLJ25577.1"/>
    <property type="molecule type" value="Genomic_DNA"/>
</dbReference>
<protein>
    <submittedName>
        <fullName evidence="1">Uncharacterized protein</fullName>
    </submittedName>
</protein>